<accession>A0ABU9CJX0</accession>
<protein>
    <submittedName>
        <fullName evidence="1">Uncharacterized protein</fullName>
    </submittedName>
</protein>
<organism evidence="1 2">
    <name type="scientific">Pseudaquabacterium inlustre</name>
    <dbReference type="NCBI Taxonomy" id="2984192"/>
    <lineage>
        <taxon>Bacteria</taxon>
        <taxon>Pseudomonadati</taxon>
        <taxon>Pseudomonadota</taxon>
        <taxon>Betaproteobacteria</taxon>
        <taxon>Burkholderiales</taxon>
        <taxon>Sphaerotilaceae</taxon>
        <taxon>Pseudaquabacterium</taxon>
    </lineage>
</organism>
<dbReference type="Proteomes" id="UP001365405">
    <property type="component" value="Unassembled WGS sequence"/>
</dbReference>
<evidence type="ECO:0000313" key="2">
    <source>
        <dbReference type="Proteomes" id="UP001365405"/>
    </source>
</evidence>
<reference evidence="1 2" key="1">
    <citation type="submission" date="2024-04" db="EMBL/GenBank/DDBJ databases">
        <title>Novel species of the genus Ideonella isolated from streams.</title>
        <authorList>
            <person name="Lu H."/>
        </authorList>
    </citation>
    <scope>NUCLEOTIDE SEQUENCE [LARGE SCALE GENOMIC DNA]</scope>
    <source>
        <strain evidence="1 2">DXS22W</strain>
    </source>
</reference>
<evidence type="ECO:0000313" key="1">
    <source>
        <dbReference type="EMBL" id="MEK8052149.1"/>
    </source>
</evidence>
<keyword evidence="2" id="KW-1185">Reference proteome</keyword>
<comment type="caution">
    <text evidence="1">The sequence shown here is derived from an EMBL/GenBank/DDBJ whole genome shotgun (WGS) entry which is preliminary data.</text>
</comment>
<sequence length="164" mass="18540">MCQQADDLIRIHGRTYSVIGRPLDGADSPTIKHRLGELRSYRSSLYRGYRCTWEIRAGRLWLADWYGMTADGDVGLGWLFPGAPGPVHATWFTGELVTGRGKADQVGMYLRGWPYYRTYDVQAGEVLGSTLKDDRAAFRAGAARHRRMWETLDALDAAEKKLRT</sequence>
<proteinExistence type="predicted"/>
<dbReference type="EMBL" id="JBBUTH010000009">
    <property type="protein sequence ID" value="MEK8052149.1"/>
    <property type="molecule type" value="Genomic_DNA"/>
</dbReference>
<name>A0ABU9CJX0_9BURK</name>
<gene>
    <name evidence="1" type="ORF">AACH10_17995</name>
</gene>
<dbReference type="RefSeq" id="WP_341411867.1">
    <property type="nucleotide sequence ID" value="NZ_JBBUTH010000009.1"/>
</dbReference>